<feature type="domain" description="Helicase HerA central" evidence="3">
    <location>
        <begin position="7"/>
        <end position="76"/>
    </location>
</feature>
<name>A0ABU9E4P1_9BACT</name>
<dbReference type="CDD" id="cd01127">
    <property type="entry name" value="TrwB_TraG_TraD_VirD4"/>
    <property type="match status" value="1"/>
</dbReference>
<dbReference type="Gene3D" id="3.40.50.300">
    <property type="entry name" value="P-loop containing nucleotide triphosphate hydrolases"/>
    <property type="match status" value="2"/>
</dbReference>
<sequence>MTPSDLHLGALLDPESGERTDRPLALAPESFTTHGVIVGMTGSGKTGLGIVLLEEVLASGRPALILDPKGDLANLALLFPELGADDFEPWVDEAEARREGVTRRELAASTAATWSKGLGSWGIDGERIRALRDGVSLRVYTPGSTAGAPLDLVGDLQPPAGADAETIREAAESLASGLLTLAGIDSDPLTTPEHILLATLVERGWTSGETLSLETLIGGIQSPPFRKLGVFEVDTFVPPAARMKLALRLNGLVASPSFAAWRTGDPLDVQSLLWAPDGRPRASVVQLAHLSEPERIFVVTLLLSRAISWMRAQPGTSDLRAMIYIDELFGFAPPTANPPSKTPLLTLFKQARAHGLGLVVSTQNPVDMDYKLMSNAGTWMVGRLQTERDKARVIEALRSADGSVDVSAWDARLGALGKRQFVVKRTRSAQPELFTTRWAMSYLRGPVTRAELAALPPETIAAEGGGKAEPSTTGGRTGSTESAAATSTGAAEIGRSLADDESPLMPEIADGVRVTWLDPAAPWAGKLGLSGRSGRLEAGLAGRVRMVFDETRADLRHEVEWEVVFPPPLEALVRPEAMEAVDYDARDFRPEAPADARYVLPQAPLDAKSFINQVGRDLRDRLHATLELTLYHNPELKLYSRVGESKEQFQARCLDAAEERADAEASKLRARFEAKIDTAEDQVDRAEARLRELDVDVSSRRQQELVSGAGTLIGMFLGGRRSTRSLSSIASRRSQTRRTEERRRSAEDKLEAEREDVEQLEARLAEELAGIWEKWKAASDRIEIVEVGLEKNDIDVSDIEVFWAAREE</sequence>
<keyword evidence="1" id="KW-0175">Coiled coil</keyword>
<comment type="caution">
    <text evidence="4">The sequence shown here is derived from an EMBL/GenBank/DDBJ whole genome shotgun (WGS) entry which is preliminary data.</text>
</comment>
<evidence type="ECO:0000256" key="1">
    <source>
        <dbReference type="SAM" id="Coils"/>
    </source>
</evidence>
<evidence type="ECO:0000256" key="2">
    <source>
        <dbReference type="SAM" id="MobiDB-lite"/>
    </source>
</evidence>
<proteinExistence type="predicted"/>
<gene>
    <name evidence="4" type="ORF">WI372_01515</name>
</gene>
<feature type="coiled-coil region" evidence="1">
    <location>
        <begin position="646"/>
        <end position="696"/>
    </location>
</feature>
<dbReference type="PANTHER" id="PTHR30121:SF6">
    <property type="entry name" value="SLR6007 PROTEIN"/>
    <property type="match status" value="1"/>
</dbReference>
<feature type="compositionally biased region" description="Low complexity" evidence="2">
    <location>
        <begin position="471"/>
        <end position="491"/>
    </location>
</feature>
<reference evidence="4 5" key="1">
    <citation type="submission" date="2024-02" db="EMBL/GenBank/DDBJ databases">
        <title>A novel Gemmatimonadota bacterium.</title>
        <authorList>
            <person name="Du Z.-J."/>
            <person name="Ye Y.-Q."/>
        </authorList>
    </citation>
    <scope>NUCLEOTIDE SEQUENCE [LARGE SCALE GENOMIC DNA]</scope>
    <source>
        <strain evidence="4 5">DH-20</strain>
    </source>
</reference>
<evidence type="ECO:0000313" key="5">
    <source>
        <dbReference type="Proteomes" id="UP001484239"/>
    </source>
</evidence>
<dbReference type="SUPFAM" id="SSF52540">
    <property type="entry name" value="P-loop containing nucleoside triphosphate hydrolases"/>
    <property type="match status" value="1"/>
</dbReference>
<feature type="compositionally biased region" description="Basic and acidic residues" evidence="2">
    <location>
        <begin position="737"/>
        <end position="752"/>
    </location>
</feature>
<organism evidence="4 5">
    <name type="scientific">Gaopeijia maritima</name>
    <dbReference type="NCBI Taxonomy" id="3119007"/>
    <lineage>
        <taxon>Bacteria</taxon>
        <taxon>Pseudomonadati</taxon>
        <taxon>Gemmatimonadota</taxon>
        <taxon>Longimicrobiia</taxon>
        <taxon>Gaopeijiales</taxon>
        <taxon>Gaopeijiaceae</taxon>
        <taxon>Gaopeijia</taxon>
    </lineage>
</organism>
<dbReference type="RefSeq" id="WP_405286226.1">
    <property type="nucleotide sequence ID" value="NZ_JBBHLI010000001.1"/>
</dbReference>
<accession>A0ABU9E4P1</accession>
<dbReference type="Proteomes" id="UP001484239">
    <property type="component" value="Unassembled WGS sequence"/>
</dbReference>
<feature type="region of interest" description="Disordered" evidence="2">
    <location>
        <begin position="726"/>
        <end position="752"/>
    </location>
</feature>
<protein>
    <submittedName>
        <fullName evidence="4">DUF87 domain-containing protein</fullName>
    </submittedName>
</protein>
<keyword evidence="5" id="KW-1185">Reference proteome</keyword>
<dbReference type="InterPro" id="IPR027417">
    <property type="entry name" value="P-loop_NTPase"/>
</dbReference>
<dbReference type="Pfam" id="PF01935">
    <property type="entry name" value="DUF87"/>
    <property type="match status" value="1"/>
</dbReference>
<feature type="region of interest" description="Disordered" evidence="2">
    <location>
        <begin position="457"/>
        <end position="502"/>
    </location>
</feature>
<dbReference type="PANTHER" id="PTHR30121">
    <property type="entry name" value="UNCHARACTERIZED PROTEIN YJGR-RELATED"/>
    <property type="match status" value="1"/>
</dbReference>
<dbReference type="InterPro" id="IPR051162">
    <property type="entry name" value="T4SS_component"/>
</dbReference>
<feature type="region of interest" description="Disordered" evidence="2">
    <location>
        <begin position="1"/>
        <end position="21"/>
    </location>
</feature>
<dbReference type="InterPro" id="IPR002789">
    <property type="entry name" value="HerA_central"/>
</dbReference>
<dbReference type="EMBL" id="JBBHLI010000001">
    <property type="protein sequence ID" value="MEK9499659.1"/>
    <property type="molecule type" value="Genomic_DNA"/>
</dbReference>
<evidence type="ECO:0000259" key="3">
    <source>
        <dbReference type="Pfam" id="PF01935"/>
    </source>
</evidence>
<evidence type="ECO:0000313" key="4">
    <source>
        <dbReference type="EMBL" id="MEK9499659.1"/>
    </source>
</evidence>